<dbReference type="RefSeq" id="WP_331375480.1">
    <property type="nucleotide sequence ID" value="NZ_CP133151.1"/>
</dbReference>
<dbReference type="PANTHER" id="PTHR11365">
    <property type="entry name" value="5-OXOPROLINASE RELATED"/>
    <property type="match status" value="1"/>
</dbReference>
<evidence type="ECO:0000259" key="2">
    <source>
        <dbReference type="Pfam" id="PF05378"/>
    </source>
</evidence>
<dbReference type="PANTHER" id="PTHR11365:SF23">
    <property type="entry name" value="HYPOTHETICAL 5-OXOPROLINASE (EUROFUNG)-RELATED"/>
    <property type="match status" value="1"/>
</dbReference>
<protein>
    <submittedName>
        <fullName evidence="4">Hydantoinase/oxoprolinase family protein</fullName>
    </submittedName>
</protein>
<evidence type="ECO:0000259" key="3">
    <source>
        <dbReference type="Pfam" id="PF19278"/>
    </source>
</evidence>
<evidence type="ECO:0000259" key="1">
    <source>
        <dbReference type="Pfam" id="PF01968"/>
    </source>
</evidence>
<dbReference type="InterPro" id="IPR045079">
    <property type="entry name" value="Oxoprolinase-like"/>
</dbReference>
<accession>A0ABZ2BJ69</accession>
<evidence type="ECO:0000313" key="5">
    <source>
        <dbReference type="Proteomes" id="UP001432360"/>
    </source>
</evidence>
<feature type="domain" description="Hydantoinase A/oxoprolinase" evidence="1">
    <location>
        <begin position="203"/>
        <end position="491"/>
    </location>
</feature>
<keyword evidence="5" id="KW-1185">Reference proteome</keyword>
<feature type="domain" description="Hydantoinase/oxoprolinase N-terminal" evidence="2">
    <location>
        <begin position="4"/>
        <end position="182"/>
    </location>
</feature>
<organism evidence="4 5">
    <name type="scientific">Sinorhizobium chiapasense</name>
    <dbReference type="NCBI Taxonomy" id="501572"/>
    <lineage>
        <taxon>Bacteria</taxon>
        <taxon>Pseudomonadati</taxon>
        <taxon>Pseudomonadota</taxon>
        <taxon>Alphaproteobacteria</taxon>
        <taxon>Hyphomicrobiales</taxon>
        <taxon>Rhizobiaceae</taxon>
        <taxon>Sinorhizobium/Ensifer group</taxon>
        <taxon>Sinorhizobium</taxon>
    </lineage>
</organism>
<dbReference type="Pfam" id="PF19278">
    <property type="entry name" value="Hydant_A_C"/>
    <property type="match status" value="1"/>
</dbReference>
<dbReference type="Pfam" id="PF01968">
    <property type="entry name" value="Hydantoinase_A"/>
    <property type="match status" value="1"/>
</dbReference>
<dbReference type="InterPro" id="IPR049517">
    <property type="entry name" value="ACX-like_C"/>
</dbReference>
<dbReference type="Pfam" id="PF05378">
    <property type="entry name" value="Hydant_A_N"/>
    <property type="match status" value="1"/>
</dbReference>
<dbReference type="Proteomes" id="UP001432360">
    <property type="component" value="Plasmid pSchITTGS70c"/>
</dbReference>
<sequence length="683" mass="73341">MWLACDTGGTFTDLVVESNGVWQSFKSPTVAADPVRGVLDVLDVAATGSGRSLKDFLSEAEVLVHATTHAINAVLTGNVAKTALLVTEGHRDILTLREGGRPDPFDHRTRYPKSFISRDLVFPIRERIDSDGSIFKALDEDQAIRVIHRLKEKKIEALAVCLLWSVANAQHELRVAELVRQHLPDVPFTLSHQINPTPREFRRAVSAAIDASLKPMMLNYFGGLVSRLADAGFKGKVLVVTSQGGVMEAADVVDAPINLVNSGPSMAPIAAQAYVSMDDDTRDIIVADTGGTTFDVSVVRSGRIPLTRELWIGQPILGLPTGYPSIDVRSVGTGGGSLARIDAGGMLHVGPQSAGARPGPACYGHGGLEPTVTDAALVLGYIDPDFFLGGRMRLDLKAAERAMASINGDATSIESTAASIIALATENMTQAIFDITVKQGVDPSKAVMVGGGGAAGLNAVFIARRLKCARLIIPETGATLSAAGAQISDLKGDYRASAFMSTERFDTAAADRILDSLEVQCQKFAERSGALPEKTRLNFTVEARYAEQAWEIEVGLPRTRFSSEGSLQGFLQAFHDEHRRLYGFADPDSAVEIVGWRASIACELRDTRPVRLKKDNAARHRSVTRKITLPDLTSYEAGAYDWNSLPIGKYHRGPAIVESAFTTVVVDDADFHVNASGSLVINL</sequence>
<dbReference type="InterPro" id="IPR008040">
    <property type="entry name" value="Hydant_A_N"/>
</dbReference>
<keyword evidence="4" id="KW-0614">Plasmid</keyword>
<name>A0ABZ2BJ69_9HYPH</name>
<gene>
    <name evidence="4" type="ORF">RB548_23980</name>
</gene>
<reference evidence="4" key="1">
    <citation type="submission" date="2023-08" db="EMBL/GenBank/DDBJ databases">
        <title>Complete genome sequence of Sinorhizobium chiapanecum ITTG S70 isolated from Acaciella angustissima nodules in Chiapas-Mexico.</title>
        <authorList>
            <person name="Rincon-Rosales R."/>
            <person name="Rogel M.A."/>
            <person name="Rincon-Medina C.I."/>
            <person name="Guerrero G."/>
            <person name="Manzano-Gomez L.A."/>
            <person name="Lopez-Lopez A."/>
            <person name="Rincon Molina F.A."/>
            <person name="Martinez-Romero E."/>
        </authorList>
    </citation>
    <scope>NUCLEOTIDE SEQUENCE</scope>
    <source>
        <strain evidence="4">ITTG S70</strain>
        <plasmid evidence="4">pSchITTGS70c</plasmid>
    </source>
</reference>
<dbReference type="EMBL" id="CP133151">
    <property type="protein sequence ID" value="WVT06416.1"/>
    <property type="molecule type" value="Genomic_DNA"/>
</dbReference>
<proteinExistence type="predicted"/>
<feature type="domain" description="Acetophenone carboxylase-like C-terminal" evidence="3">
    <location>
        <begin position="515"/>
        <end position="669"/>
    </location>
</feature>
<evidence type="ECO:0000313" key="4">
    <source>
        <dbReference type="EMBL" id="WVT06416.1"/>
    </source>
</evidence>
<geneLocation type="plasmid" evidence="4 5">
    <name>pSchITTGS70c</name>
</geneLocation>
<dbReference type="InterPro" id="IPR002821">
    <property type="entry name" value="Hydantoinase_A"/>
</dbReference>